<feature type="compositionally biased region" description="Polar residues" evidence="1">
    <location>
        <begin position="82"/>
        <end position="94"/>
    </location>
</feature>
<evidence type="ECO:0000313" key="4">
    <source>
        <dbReference type="EMBL" id="QDT37812.1"/>
    </source>
</evidence>
<keyword evidence="5" id="KW-1185">Reference proteome</keyword>
<keyword evidence="2" id="KW-0732">Signal</keyword>
<dbReference type="Proteomes" id="UP000317318">
    <property type="component" value="Chromosome"/>
</dbReference>
<feature type="compositionally biased region" description="Gly residues" evidence="1">
    <location>
        <begin position="333"/>
        <end position="347"/>
    </location>
</feature>
<evidence type="ECO:0000256" key="1">
    <source>
        <dbReference type="SAM" id="MobiDB-lite"/>
    </source>
</evidence>
<dbReference type="OrthoDB" id="9796530at2"/>
<dbReference type="EMBL" id="CP036268">
    <property type="protein sequence ID" value="QDT37812.1"/>
    <property type="molecule type" value="Genomic_DNA"/>
</dbReference>
<feature type="chain" id="PRO_5021812743" description="YHYH domain-containing protein" evidence="2">
    <location>
        <begin position="29"/>
        <end position="347"/>
    </location>
</feature>
<reference evidence="4 5" key="1">
    <citation type="submission" date="2019-02" db="EMBL/GenBank/DDBJ databases">
        <title>Deep-cultivation of Planctomycetes and their phenomic and genomic characterization uncovers novel biology.</title>
        <authorList>
            <person name="Wiegand S."/>
            <person name="Jogler M."/>
            <person name="Boedeker C."/>
            <person name="Pinto D."/>
            <person name="Vollmers J."/>
            <person name="Rivas-Marin E."/>
            <person name="Kohn T."/>
            <person name="Peeters S.H."/>
            <person name="Heuer A."/>
            <person name="Rast P."/>
            <person name="Oberbeckmann S."/>
            <person name="Bunk B."/>
            <person name="Jeske O."/>
            <person name="Meyerdierks A."/>
            <person name="Storesund J.E."/>
            <person name="Kallscheuer N."/>
            <person name="Luecker S."/>
            <person name="Lage O.M."/>
            <person name="Pohl T."/>
            <person name="Merkel B.J."/>
            <person name="Hornburger P."/>
            <person name="Mueller R.-W."/>
            <person name="Bruemmer F."/>
            <person name="Labrenz M."/>
            <person name="Spormann A.M."/>
            <person name="Op den Camp H."/>
            <person name="Overmann J."/>
            <person name="Amann R."/>
            <person name="Jetten M.S.M."/>
            <person name="Mascher T."/>
            <person name="Medema M.H."/>
            <person name="Devos D.P."/>
            <person name="Kaster A.-K."/>
            <person name="Ovreas L."/>
            <person name="Rohde M."/>
            <person name="Galperin M.Y."/>
            <person name="Jogler C."/>
        </authorList>
    </citation>
    <scope>NUCLEOTIDE SEQUENCE [LARGE SCALE GENOMIC DNA]</scope>
    <source>
        <strain evidence="4 5">Pan189</strain>
    </source>
</reference>
<feature type="region of interest" description="Disordered" evidence="1">
    <location>
        <begin position="75"/>
        <end position="94"/>
    </location>
</feature>
<proteinExistence type="predicted"/>
<evidence type="ECO:0000256" key="2">
    <source>
        <dbReference type="SAM" id="SignalP"/>
    </source>
</evidence>
<organism evidence="4 5">
    <name type="scientific">Stratiformator vulcanicus</name>
    <dbReference type="NCBI Taxonomy" id="2527980"/>
    <lineage>
        <taxon>Bacteria</taxon>
        <taxon>Pseudomonadati</taxon>
        <taxon>Planctomycetota</taxon>
        <taxon>Planctomycetia</taxon>
        <taxon>Planctomycetales</taxon>
        <taxon>Planctomycetaceae</taxon>
        <taxon>Stratiformator</taxon>
    </lineage>
</organism>
<evidence type="ECO:0000313" key="5">
    <source>
        <dbReference type="Proteomes" id="UP000317318"/>
    </source>
</evidence>
<dbReference type="Pfam" id="PF14240">
    <property type="entry name" value="YHYH"/>
    <property type="match status" value="1"/>
</dbReference>
<feature type="compositionally biased region" description="Pro residues" evidence="1">
    <location>
        <begin position="316"/>
        <end position="332"/>
    </location>
</feature>
<feature type="compositionally biased region" description="Gly residues" evidence="1">
    <location>
        <begin position="305"/>
        <end position="315"/>
    </location>
</feature>
<dbReference type="KEGG" id="svp:Pan189_21940"/>
<protein>
    <recommendedName>
        <fullName evidence="3">YHYH domain-containing protein</fullName>
    </recommendedName>
</protein>
<dbReference type="RefSeq" id="WP_145363900.1">
    <property type="nucleotide sequence ID" value="NZ_CP036268.1"/>
</dbReference>
<gene>
    <name evidence="4" type="ORF">Pan189_21940</name>
</gene>
<dbReference type="InterPro" id="IPR025924">
    <property type="entry name" value="YHYH_dom"/>
</dbReference>
<dbReference type="AlphaFoldDB" id="A0A517R1R3"/>
<feature type="signal peptide" evidence="2">
    <location>
        <begin position="1"/>
        <end position="28"/>
    </location>
</feature>
<name>A0A517R1R3_9PLAN</name>
<evidence type="ECO:0000259" key="3">
    <source>
        <dbReference type="Pfam" id="PF14240"/>
    </source>
</evidence>
<feature type="region of interest" description="Disordered" evidence="1">
    <location>
        <begin position="298"/>
        <end position="347"/>
    </location>
</feature>
<sequence precursor="true">MRLNIATIRRFSVAAFALACTMACPAFGQPPQGGFGGFGGIGGLGGGFGSQTALPKPHVSIKESGNKRVIVSNGLPDHATGQFPNRGNPNRISAQNHRFDVPLKPRNTRRLTSSRGASFGVALNGVPFDPFAAEFWRRDRRSGWSYEPLGPGINLGTDQSNAHVQPGGVYHYHGLPKAYVEKLINSSPDKAKMVQIGWAADGFPIYNNFGLKDSNDLEGGFREMKSSYVLKRGVRPSGPRGRYDGTFVEDWEYDQEAGDLDEANGRFSPTPDFPDGIFHYYVTTEFPFIPRYWRGEADQSFRKGPPGGGPGGGRGPGPPGRRPPPFGGPPPRGGGGFGGFGGAGGQQ</sequence>
<feature type="domain" description="YHYH" evidence="3">
    <location>
        <begin position="99"/>
        <end position="295"/>
    </location>
</feature>
<accession>A0A517R1R3</accession>